<name>A0A371DY16_9APHY</name>
<evidence type="ECO:0000313" key="7">
    <source>
        <dbReference type="Proteomes" id="UP000256964"/>
    </source>
</evidence>
<dbReference type="GO" id="GO:0005737">
    <property type="term" value="C:cytoplasm"/>
    <property type="evidence" value="ECO:0007669"/>
    <property type="project" value="UniProtKB-SubCell"/>
</dbReference>
<dbReference type="InterPro" id="IPR013931">
    <property type="entry name" value="Svf1-like_N"/>
</dbReference>
<dbReference type="PANTHER" id="PTHR47107">
    <property type="entry name" value="SVF1-LIKE PROTEIN YDR222W-RELATED"/>
    <property type="match status" value="1"/>
</dbReference>
<evidence type="ECO:0000256" key="1">
    <source>
        <dbReference type="ARBA" id="ARBA00004496"/>
    </source>
</evidence>
<evidence type="ECO:0000256" key="3">
    <source>
        <dbReference type="ARBA" id="ARBA00022490"/>
    </source>
</evidence>
<dbReference type="EMBL" id="KZ857379">
    <property type="protein sequence ID" value="RDX57406.1"/>
    <property type="molecule type" value="Genomic_DNA"/>
</dbReference>
<protein>
    <submittedName>
        <fullName evidence="6">Oxidative stress survival Svf1-like protein</fullName>
    </submittedName>
</protein>
<evidence type="ECO:0000259" key="5">
    <source>
        <dbReference type="Pfam" id="PF17187"/>
    </source>
</evidence>
<evidence type="ECO:0000259" key="4">
    <source>
        <dbReference type="Pfam" id="PF08622"/>
    </source>
</evidence>
<dbReference type="Pfam" id="PF08622">
    <property type="entry name" value="Svf1"/>
    <property type="match status" value="1"/>
</dbReference>
<comment type="subcellular location">
    <subcellularLocation>
        <location evidence="1">Cytoplasm</location>
    </subcellularLocation>
</comment>
<dbReference type="SUPFAM" id="SSF159245">
    <property type="entry name" value="AttH-like"/>
    <property type="match status" value="1"/>
</dbReference>
<dbReference type="Proteomes" id="UP000256964">
    <property type="component" value="Unassembled WGS sequence"/>
</dbReference>
<dbReference type="Pfam" id="PF17187">
    <property type="entry name" value="Svf1_C"/>
    <property type="match status" value="1"/>
</dbReference>
<dbReference type="AlphaFoldDB" id="A0A371DY16"/>
<dbReference type="STRING" id="139420.A0A371DY16"/>
<comment type="similarity">
    <text evidence="2">Belongs to the SVF1 family.</text>
</comment>
<evidence type="ECO:0000256" key="2">
    <source>
        <dbReference type="ARBA" id="ARBA00009069"/>
    </source>
</evidence>
<sequence length="425" mass="46309">MFSSFFSTAPPVDPNAPNFHPVSSAFKPEELFGELEPKDTEWACPGGFTVETQVFYSLFEDGRSLMCQVIHSSIGVWYPTIQFTCRLFDPNTKEHTWKSINVTNFVTPPPGLDKRSSKADQFSITYKSKPDTDFPEGYTITANLDNDLQITLDVLRPASIPGYKVGKGPNGGYSYFGPDPKNAEGYVIHRFWPRYVASGLLVHKGQATSVKGPGMFVHAIQGMRPNLVAARWNFAHFQSDAHGGVSAIQMDFTTIDAYGRKGDGSGGVITSVGSLVLGGKLAAVTAETKWPDEEQAEDAGVISRAVHSKKAHDPDTGYDAPTEIVFRWAAPSIVPGATGLVDATLTVDYGKPDSYKGLIEKVDVLAEIPYVIKTMVNYVAGTKPFIYKWLNPATLHVKLPSGIIEGVSGEVDMEGTFYNEATFIS</sequence>
<keyword evidence="7" id="KW-1185">Reference proteome</keyword>
<evidence type="ECO:0000313" key="6">
    <source>
        <dbReference type="EMBL" id="RDX57406.1"/>
    </source>
</evidence>
<reference evidence="6 7" key="1">
    <citation type="journal article" date="2018" name="Biotechnol. Biofuels">
        <title>Integrative visual omics of the white-rot fungus Polyporus brumalis exposes the biotechnological potential of its oxidative enzymes for delignifying raw plant biomass.</title>
        <authorList>
            <person name="Miyauchi S."/>
            <person name="Rancon A."/>
            <person name="Drula E."/>
            <person name="Hage H."/>
            <person name="Chaduli D."/>
            <person name="Favel A."/>
            <person name="Grisel S."/>
            <person name="Henrissat B."/>
            <person name="Herpoel-Gimbert I."/>
            <person name="Ruiz-Duenas F.J."/>
            <person name="Chevret D."/>
            <person name="Hainaut M."/>
            <person name="Lin J."/>
            <person name="Wang M."/>
            <person name="Pangilinan J."/>
            <person name="Lipzen A."/>
            <person name="Lesage-Meessen L."/>
            <person name="Navarro D."/>
            <person name="Riley R."/>
            <person name="Grigoriev I.V."/>
            <person name="Zhou S."/>
            <person name="Raouche S."/>
            <person name="Rosso M.N."/>
        </authorList>
    </citation>
    <scope>NUCLEOTIDE SEQUENCE [LARGE SCALE GENOMIC DNA]</scope>
    <source>
        <strain evidence="6 7">BRFM 1820</strain>
    </source>
</reference>
<feature type="domain" description="Svf1-like C-terminal" evidence="5">
    <location>
        <begin position="223"/>
        <end position="425"/>
    </location>
</feature>
<dbReference type="PANTHER" id="PTHR47107:SF1">
    <property type="entry name" value="CERAMIDE-BINDING PROTEIN SVF1-RELATED"/>
    <property type="match status" value="1"/>
</dbReference>
<dbReference type="GO" id="GO:0006979">
    <property type="term" value="P:response to oxidative stress"/>
    <property type="evidence" value="ECO:0007669"/>
    <property type="project" value="InterPro"/>
</dbReference>
<dbReference type="InterPro" id="IPR051385">
    <property type="entry name" value="Ceramide-binding_SVF1"/>
</dbReference>
<feature type="domain" description="Svf1-like N-terminal" evidence="4">
    <location>
        <begin position="50"/>
        <end position="221"/>
    </location>
</feature>
<dbReference type="InterPro" id="IPR033394">
    <property type="entry name" value="Svf1-like_C"/>
</dbReference>
<accession>A0A371DY16</accession>
<proteinExistence type="inferred from homology"/>
<dbReference type="OrthoDB" id="2590239at2759"/>
<keyword evidence="3" id="KW-0963">Cytoplasm</keyword>
<gene>
    <name evidence="6" type="ORF">OH76DRAFT_1451361</name>
</gene>
<organism evidence="6 7">
    <name type="scientific">Lentinus brumalis</name>
    <dbReference type="NCBI Taxonomy" id="2498619"/>
    <lineage>
        <taxon>Eukaryota</taxon>
        <taxon>Fungi</taxon>
        <taxon>Dikarya</taxon>
        <taxon>Basidiomycota</taxon>
        <taxon>Agaricomycotina</taxon>
        <taxon>Agaricomycetes</taxon>
        <taxon>Polyporales</taxon>
        <taxon>Polyporaceae</taxon>
        <taxon>Lentinus</taxon>
    </lineage>
</organism>